<reference evidence="2" key="1">
    <citation type="submission" date="2020-03" db="EMBL/GenBank/DDBJ databases">
        <authorList>
            <person name="Weist P."/>
        </authorList>
    </citation>
    <scope>NUCLEOTIDE SEQUENCE</scope>
</reference>
<accession>A0A9N7YIN6</accession>
<sequence length="120" mass="12539">MLRLSCRLILRSPLLTAGPAALSLPRSPLPFCSSCRRVPLLRGSPAGHPPLPAAGSAKLGPPAALLLLLVGASLLLLAFSLRARCSAATTYIRLSQLERVEENPAEPLGANILPVLSSEN</sequence>
<dbReference type="AlphaFoldDB" id="A0A9N7YIN6"/>
<gene>
    <name evidence="2" type="ORF">PLEPLA_LOCUS13516</name>
</gene>
<protein>
    <submittedName>
        <fullName evidence="2">Uncharacterized protein</fullName>
    </submittedName>
</protein>
<organism evidence="2 3">
    <name type="scientific">Pleuronectes platessa</name>
    <name type="common">European plaice</name>
    <dbReference type="NCBI Taxonomy" id="8262"/>
    <lineage>
        <taxon>Eukaryota</taxon>
        <taxon>Metazoa</taxon>
        <taxon>Chordata</taxon>
        <taxon>Craniata</taxon>
        <taxon>Vertebrata</taxon>
        <taxon>Euteleostomi</taxon>
        <taxon>Actinopterygii</taxon>
        <taxon>Neopterygii</taxon>
        <taxon>Teleostei</taxon>
        <taxon>Neoteleostei</taxon>
        <taxon>Acanthomorphata</taxon>
        <taxon>Carangaria</taxon>
        <taxon>Pleuronectiformes</taxon>
        <taxon>Pleuronectoidei</taxon>
        <taxon>Pleuronectidae</taxon>
        <taxon>Pleuronectes</taxon>
    </lineage>
</organism>
<keyword evidence="3" id="KW-1185">Reference proteome</keyword>
<name>A0A9N7YIN6_PLEPL</name>
<keyword evidence="1" id="KW-1133">Transmembrane helix</keyword>
<feature type="transmembrane region" description="Helical" evidence="1">
    <location>
        <begin position="59"/>
        <end position="79"/>
    </location>
</feature>
<evidence type="ECO:0000313" key="3">
    <source>
        <dbReference type="Proteomes" id="UP001153269"/>
    </source>
</evidence>
<comment type="caution">
    <text evidence="2">The sequence shown here is derived from an EMBL/GenBank/DDBJ whole genome shotgun (WGS) entry which is preliminary data.</text>
</comment>
<keyword evidence="1" id="KW-0812">Transmembrane</keyword>
<dbReference type="Proteomes" id="UP001153269">
    <property type="component" value="Unassembled WGS sequence"/>
</dbReference>
<dbReference type="EMBL" id="CADEAL010000816">
    <property type="protein sequence ID" value="CAB1425584.1"/>
    <property type="molecule type" value="Genomic_DNA"/>
</dbReference>
<proteinExistence type="predicted"/>
<keyword evidence="1" id="KW-0472">Membrane</keyword>
<evidence type="ECO:0000256" key="1">
    <source>
        <dbReference type="SAM" id="Phobius"/>
    </source>
</evidence>
<evidence type="ECO:0000313" key="2">
    <source>
        <dbReference type="EMBL" id="CAB1425584.1"/>
    </source>
</evidence>